<comment type="subcellular location">
    <subcellularLocation>
        <location evidence="1">Cell inner membrane</location>
        <topology evidence="1">Multi-pass membrane protein</topology>
    </subcellularLocation>
    <subcellularLocation>
        <location evidence="12">Membrane</location>
        <topology evidence="12">Multi-pass membrane protein</topology>
    </subcellularLocation>
</comment>
<evidence type="ECO:0000256" key="7">
    <source>
        <dbReference type="ARBA" id="ARBA00022692"/>
    </source>
</evidence>
<dbReference type="Proteomes" id="UP000316781">
    <property type="component" value="Unassembled WGS sequence"/>
</dbReference>
<feature type="domain" description="MotA/TolQ/ExbB proton channel" evidence="15">
    <location>
        <begin position="128"/>
        <end position="231"/>
    </location>
</feature>
<dbReference type="OrthoDB" id="9805133at2"/>
<evidence type="ECO:0000256" key="10">
    <source>
        <dbReference type="ARBA" id="ARBA00023136"/>
    </source>
</evidence>
<comment type="caution">
    <text evidence="16">The sequence shown here is derived from an EMBL/GenBank/DDBJ whole genome shotgun (WGS) entry which is preliminary data.</text>
</comment>
<sequence length="264" mass="27861">MKRSYQTLAIAASSLLLSTSLCLAEGRADIINRPHDLSVSSMFLNADIVVKIVMLGLVSASIGTWTVLIAKTIELRRARARIRSSIERLQEARGLAEARLALGGDDPLASALIAEALREFRLSSDLSSAGGLKERVASSFAEIERAESLSIRRGTGLLASVGSTGPFIGLFGTVWGIMNSFIGISKAQTTNLAVVAPGIAEALLATAIGLIAAIPAVLIYNHLARQTSAYLELVSNLSGELLRIVSRDLDRGVQQAPAALRAAE</sequence>
<dbReference type="RefSeq" id="WP_064032330.1">
    <property type="nucleotide sequence ID" value="NZ_BGJY01000022.1"/>
</dbReference>
<feature type="transmembrane region" description="Helical" evidence="13">
    <location>
        <begin position="157"/>
        <end position="178"/>
    </location>
</feature>
<evidence type="ECO:0000313" key="16">
    <source>
        <dbReference type="EMBL" id="PWB92721.1"/>
    </source>
</evidence>
<dbReference type="GO" id="GO:0005886">
    <property type="term" value="C:plasma membrane"/>
    <property type="evidence" value="ECO:0007669"/>
    <property type="project" value="UniProtKB-SubCell"/>
</dbReference>
<feature type="signal peptide" evidence="14">
    <location>
        <begin position="1"/>
        <end position="24"/>
    </location>
</feature>
<evidence type="ECO:0000313" key="19">
    <source>
        <dbReference type="Proteomes" id="UP000316781"/>
    </source>
</evidence>
<dbReference type="GO" id="GO:0017038">
    <property type="term" value="P:protein import"/>
    <property type="evidence" value="ECO:0007669"/>
    <property type="project" value="TreeGrafter"/>
</dbReference>
<evidence type="ECO:0000256" key="5">
    <source>
        <dbReference type="ARBA" id="ARBA00022475"/>
    </source>
</evidence>
<reference evidence="16 18" key="1">
    <citation type="journal article" date="2018" name="Appl. Microbiol. Biotechnol.">
        <title>Co-cultivation of the strictly anaerobic methanogen Methanosarcina barkeri with aerobic methanotrophs in an oxygen-limited membrane bioreactor.</title>
        <authorList>
            <person name="In 't Zandt M.H."/>
            <person name="van den Bosch T.J.M."/>
            <person name="Rijkers R."/>
            <person name="van Kessel M.A.H.J."/>
            <person name="Jetten M.S.M."/>
            <person name="Welte C.U."/>
        </authorList>
    </citation>
    <scope>NUCLEOTIDE SEQUENCE [LARGE SCALE GENOMIC DNA]</scope>
    <source>
        <strain evidence="16 18">DSM 17706</strain>
    </source>
</reference>
<proteinExistence type="inferred from homology"/>
<evidence type="ECO:0000256" key="4">
    <source>
        <dbReference type="ARBA" id="ARBA00022448"/>
    </source>
</evidence>
<evidence type="ECO:0000256" key="1">
    <source>
        <dbReference type="ARBA" id="ARBA00004429"/>
    </source>
</evidence>
<evidence type="ECO:0000313" key="18">
    <source>
        <dbReference type="Proteomes" id="UP000245137"/>
    </source>
</evidence>
<dbReference type="EMBL" id="VJMF01000066">
    <property type="protein sequence ID" value="TRL30690.1"/>
    <property type="molecule type" value="Genomic_DNA"/>
</dbReference>
<name>A0A2U1SM79_METSR</name>
<gene>
    <name evidence="16" type="primary">exbB</name>
    <name evidence="16" type="ORF">C5689_16760</name>
    <name evidence="17" type="ORF">FM996_15750</name>
</gene>
<organism evidence="16 18">
    <name type="scientific">Methylosinus sporium</name>
    <dbReference type="NCBI Taxonomy" id="428"/>
    <lineage>
        <taxon>Bacteria</taxon>
        <taxon>Pseudomonadati</taxon>
        <taxon>Pseudomonadota</taxon>
        <taxon>Alphaproteobacteria</taxon>
        <taxon>Hyphomicrobiales</taxon>
        <taxon>Methylocystaceae</taxon>
        <taxon>Methylosinus</taxon>
    </lineage>
</organism>
<dbReference type="InterPro" id="IPR014164">
    <property type="entry name" value="TonB_ExbB_1"/>
</dbReference>
<dbReference type="AlphaFoldDB" id="A0A2U1SM79"/>
<dbReference type="PANTHER" id="PTHR30625">
    <property type="entry name" value="PROTEIN TOLQ"/>
    <property type="match status" value="1"/>
</dbReference>
<comment type="function">
    <text evidence="11">Involved in the TonB-dependent energy-dependent transport of various receptor-bound substrates. Protects ExbD from proteolytic degradation and functionally stabilizes TonB.</text>
</comment>
<keyword evidence="5" id="KW-1003">Cell membrane</keyword>
<dbReference type="InterPro" id="IPR050790">
    <property type="entry name" value="ExbB/TolQ_transport"/>
</dbReference>
<comment type="similarity">
    <text evidence="12">Belongs to the exbB/tolQ family.</text>
</comment>
<feature type="chain" id="PRO_5036052178" description="Biopolymer transport protein ExbB" evidence="14">
    <location>
        <begin position="25"/>
        <end position="264"/>
    </location>
</feature>
<reference evidence="17 19" key="3">
    <citation type="submission" date="2019-07" db="EMBL/GenBank/DDBJ databases">
        <title>Ln-dependent methylotrophs.</title>
        <authorList>
            <person name="Tani A."/>
        </authorList>
    </citation>
    <scope>NUCLEOTIDE SEQUENCE [LARGE SCALE GENOMIC DNA]</scope>
    <source>
        <strain evidence="17 19">SM89A</strain>
    </source>
</reference>
<evidence type="ECO:0000256" key="9">
    <source>
        <dbReference type="ARBA" id="ARBA00022989"/>
    </source>
</evidence>
<keyword evidence="18" id="KW-1185">Reference proteome</keyword>
<keyword evidence="9 13" id="KW-1133">Transmembrane helix</keyword>
<evidence type="ECO:0000256" key="6">
    <source>
        <dbReference type="ARBA" id="ARBA00022519"/>
    </source>
</evidence>
<keyword evidence="8 12" id="KW-0653">Protein transport</keyword>
<evidence type="ECO:0000256" key="14">
    <source>
        <dbReference type="SAM" id="SignalP"/>
    </source>
</evidence>
<keyword evidence="10 13" id="KW-0472">Membrane</keyword>
<evidence type="ECO:0000256" key="11">
    <source>
        <dbReference type="ARBA" id="ARBA00024816"/>
    </source>
</evidence>
<keyword evidence="6" id="KW-0997">Cell inner membrane</keyword>
<comment type="subunit">
    <text evidence="2">The accessory proteins ExbB and ExbD seem to form a complex with TonB.</text>
</comment>
<evidence type="ECO:0000256" key="8">
    <source>
        <dbReference type="ARBA" id="ARBA00022927"/>
    </source>
</evidence>
<evidence type="ECO:0000259" key="15">
    <source>
        <dbReference type="Pfam" id="PF01618"/>
    </source>
</evidence>
<dbReference type="Pfam" id="PF01618">
    <property type="entry name" value="MotA_ExbB"/>
    <property type="match status" value="1"/>
</dbReference>
<keyword evidence="14" id="KW-0732">Signal</keyword>
<feature type="transmembrane region" description="Helical" evidence="13">
    <location>
        <begin position="198"/>
        <end position="220"/>
    </location>
</feature>
<keyword evidence="7 13" id="KW-0812">Transmembrane</keyword>
<evidence type="ECO:0000313" key="17">
    <source>
        <dbReference type="EMBL" id="TRL30690.1"/>
    </source>
</evidence>
<dbReference type="InterPro" id="IPR002898">
    <property type="entry name" value="MotA_ExbB_proton_chnl"/>
</dbReference>
<feature type="transmembrane region" description="Helical" evidence="13">
    <location>
        <begin position="48"/>
        <end position="70"/>
    </location>
</feature>
<evidence type="ECO:0000256" key="12">
    <source>
        <dbReference type="RuleBase" id="RU004057"/>
    </source>
</evidence>
<protein>
    <recommendedName>
        <fullName evidence="3">Biopolymer transport protein ExbB</fullName>
    </recommendedName>
</protein>
<dbReference type="PANTHER" id="PTHR30625:SF16">
    <property type="entry name" value="BIOPOLYMER TRANSPORT PROTEIN EXBB"/>
    <property type="match status" value="1"/>
</dbReference>
<dbReference type="EMBL" id="PUIV01000038">
    <property type="protein sequence ID" value="PWB92721.1"/>
    <property type="molecule type" value="Genomic_DNA"/>
</dbReference>
<dbReference type="GO" id="GO:0022857">
    <property type="term" value="F:transmembrane transporter activity"/>
    <property type="evidence" value="ECO:0007669"/>
    <property type="project" value="InterPro"/>
</dbReference>
<evidence type="ECO:0000256" key="13">
    <source>
        <dbReference type="SAM" id="Phobius"/>
    </source>
</evidence>
<reference evidence="16" key="2">
    <citation type="submission" date="2018-02" db="EMBL/GenBank/DDBJ databases">
        <authorList>
            <person name="Cohen D.B."/>
            <person name="Kent A.D."/>
        </authorList>
    </citation>
    <scope>NUCLEOTIDE SEQUENCE</scope>
    <source>
        <strain evidence="16">DSM 17706</strain>
    </source>
</reference>
<evidence type="ECO:0000256" key="2">
    <source>
        <dbReference type="ARBA" id="ARBA00011471"/>
    </source>
</evidence>
<dbReference type="NCBIfam" id="TIGR02797">
    <property type="entry name" value="exbB"/>
    <property type="match status" value="1"/>
</dbReference>
<keyword evidence="4 12" id="KW-0813">Transport</keyword>
<evidence type="ECO:0000256" key="3">
    <source>
        <dbReference type="ARBA" id="ARBA00022093"/>
    </source>
</evidence>
<dbReference type="Proteomes" id="UP000245137">
    <property type="component" value="Unassembled WGS sequence"/>
</dbReference>
<accession>A0A2U1SM79</accession>